<reference evidence="1 2" key="1">
    <citation type="submission" date="2020-07" db="EMBL/GenBank/DDBJ databases">
        <title>Sequencing the genomes of 1000 actinobacteria strains.</title>
        <authorList>
            <person name="Klenk H.-P."/>
        </authorList>
    </citation>
    <scope>NUCLEOTIDE SEQUENCE [LARGE SCALE GENOMIC DNA]</scope>
    <source>
        <strain evidence="1 2">DSM 21349</strain>
    </source>
</reference>
<name>A0A7W3P8C0_9ACTN</name>
<dbReference type="AlphaFoldDB" id="A0A7W3P8C0"/>
<dbReference type="EMBL" id="JACGXA010000001">
    <property type="protein sequence ID" value="MBA8802288.1"/>
    <property type="molecule type" value="Genomic_DNA"/>
</dbReference>
<dbReference type="Proteomes" id="UP000580910">
    <property type="component" value="Unassembled WGS sequence"/>
</dbReference>
<organism evidence="1 2">
    <name type="scientific">Nocardioides ginsengisegetis</name>
    <dbReference type="NCBI Taxonomy" id="661491"/>
    <lineage>
        <taxon>Bacteria</taxon>
        <taxon>Bacillati</taxon>
        <taxon>Actinomycetota</taxon>
        <taxon>Actinomycetes</taxon>
        <taxon>Propionibacteriales</taxon>
        <taxon>Nocardioidaceae</taxon>
        <taxon>Nocardioides</taxon>
    </lineage>
</organism>
<proteinExistence type="predicted"/>
<keyword evidence="2" id="KW-1185">Reference proteome</keyword>
<dbReference type="RefSeq" id="WP_182536652.1">
    <property type="nucleotide sequence ID" value="NZ_JACGXA010000001.1"/>
</dbReference>
<protein>
    <recommendedName>
        <fullName evidence="3">Transcriptional regulator, AbiEi antitoxin, Type IV TA system</fullName>
    </recommendedName>
</protein>
<evidence type="ECO:0000313" key="1">
    <source>
        <dbReference type="EMBL" id="MBA8802288.1"/>
    </source>
</evidence>
<gene>
    <name evidence="1" type="ORF">FB382_000579</name>
</gene>
<evidence type="ECO:0000313" key="2">
    <source>
        <dbReference type="Proteomes" id="UP000580910"/>
    </source>
</evidence>
<sequence length="301" mass="33800">MTLRRDFLADGWNDKAIARAVREGALTRVRRGAYADAALCHSLDPVGRHALVARAVLRQAETDVLLSHSSALPEYDVPVWNIDLSTVHVTRRDRRSGRRERGVCQHAGLLLPEDIVERNGVPVTSPCRTVLDLTTVAGAEECLVVATHLVRAGETSVDELRGRYERGMEMWPRTLRTDLVLRLIDDRLESPGEVRAWYAMFRHGVPAPVPQYEIRDGGRVVARVDFAWPDLGVFLEFDGLVKYQGGADGQDPSGVVVREKLREDRIRELTGWRCIRITWADLQDPERLAARILRALYPAAA</sequence>
<comment type="caution">
    <text evidence="1">The sequence shown here is derived from an EMBL/GenBank/DDBJ whole genome shotgun (WGS) entry which is preliminary data.</text>
</comment>
<evidence type="ECO:0008006" key="3">
    <source>
        <dbReference type="Google" id="ProtNLM"/>
    </source>
</evidence>
<accession>A0A7W3P8C0</accession>